<protein>
    <submittedName>
        <fullName evidence="1">33937_t:CDS:1</fullName>
    </submittedName>
</protein>
<name>A0ACA9SPL1_9GLOM</name>
<feature type="non-terminal residue" evidence="1">
    <location>
        <position position="185"/>
    </location>
</feature>
<comment type="caution">
    <text evidence="1">The sequence shown here is derived from an EMBL/GenBank/DDBJ whole genome shotgun (WGS) entry which is preliminary data.</text>
</comment>
<evidence type="ECO:0000313" key="1">
    <source>
        <dbReference type="EMBL" id="CAG8843908.1"/>
    </source>
</evidence>
<sequence>RAEDYPNFFTKENNALLRNFILVMKNIKDFIEEIDNFGSFKKFFQANIIKQTFEEITSDFDSYMSSLQFSLIVDLKLQTTKDKDHEALKKDAKESEEYFKFLFESIRFTNDRVISVSNVDETTRKAYALSRNIEYVVTLKSNLDKQIQNYEIKTDAPLNINNFKCTDEVRSKKVRKWYNDIYGKE</sequence>
<feature type="non-terminal residue" evidence="1">
    <location>
        <position position="1"/>
    </location>
</feature>
<dbReference type="Proteomes" id="UP000789920">
    <property type="component" value="Unassembled WGS sequence"/>
</dbReference>
<reference evidence="1" key="1">
    <citation type="submission" date="2021-06" db="EMBL/GenBank/DDBJ databases">
        <authorList>
            <person name="Kallberg Y."/>
            <person name="Tangrot J."/>
            <person name="Rosling A."/>
        </authorList>
    </citation>
    <scope>NUCLEOTIDE SEQUENCE</scope>
    <source>
        <strain evidence="1">MA461A</strain>
    </source>
</reference>
<keyword evidence="2" id="KW-1185">Reference proteome</keyword>
<proteinExistence type="predicted"/>
<organism evidence="1 2">
    <name type="scientific">Racocetra persica</name>
    <dbReference type="NCBI Taxonomy" id="160502"/>
    <lineage>
        <taxon>Eukaryota</taxon>
        <taxon>Fungi</taxon>
        <taxon>Fungi incertae sedis</taxon>
        <taxon>Mucoromycota</taxon>
        <taxon>Glomeromycotina</taxon>
        <taxon>Glomeromycetes</taxon>
        <taxon>Diversisporales</taxon>
        <taxon>Gigasporaceae</taxon>
        <taxon>Racocetra</taxon>
    </lineage>
</organism>
<evidence type="ECO:0000313" key="2">
    <source>
        <dbReference type="Proteomes" id="UP000789920"/>
    </source>
</evidence>
<accession>A0ACA9SPL1</accession>
<gene>
    <name evidence="1" type="ORF">RPERSI_LOCUS32978</name>
</gene>
<dbReference type="EMBL" id="CAJVQC010140267">
    <property type="protein sequence ID" value="CAG8843908.1"/>
    <property type="molecule type" value="Genomic_DNA"/>
</dbReference>